<dbReference type="PROSITE" id="PS00636">
    <property type="entry name" value="DNAJ_1"/>
    <property type="match status" value="1"/>
</dbReference>
<evidence type="ECO:0000256" key="10">
    <source>
        <dbReference type="ARBA" id="ARBA00023186"/>
    </source>
</evidence>
<organism evidence="17 18">
    <name type="scientific">Dolosicoccus paucivorans</name>
    <dbReference type="NCBI Taxonomy" id="84521"/>
    <lineage>
        <taxon>Bacteria</taxon>
        <taxon>Bacillati</taxon>
        <taxon>Bacillota</taxon>
        <taxon>Bacilli</taxon>
        <taxon>Lactobacillales</taxon>
        <taxon>Aerococcaceae</taxon>
        <taxon>Dolosicoccus</taxon>
    </lineage>
</organism>
<dbReference type="Gene3D" id="1.10.287.110">
    <property type="entry name" value="DnaJ domain"/>
    <property type="match status" value="1"/>
</dbReference>
<dbReference type="Pfam" id="PF01556">
    <property type="entry name" value="DnaJ_C"/>
    <property type="match status" value="1"/>
</dbReference>
<evidence type="ECO:0000256" key="8">
    <source>
        <dbReference type="ARBA" id="ARBA00022833"/>
    </source>
</evidence>
<evidence type="ECO:0000256" key="5">
    <source>
        <dbReference type="ARBA" id="ARBA00022723"/>
    </source>
</evidence>
<keyword evidence="6 13" id="KW-0677">Repeat</keyword>
<dbReference type="Pfam" id="PF00684">
    <property type="entry name" value="DnaJ_CXXCXGXG"/>
    <property type="match status" value="1"/>
</dbReference>
<feature type="repeat" description="CXXCXGXG motif" evidence="13">
    <location>
        <begin position="157"/>
        <end position="164"/>
    </location>
</feature>
<dbReference type="PANTHER" id="PTHR43096:SF48">
    <property type="entry name" value="CHAPERONE PROTEIN DNAJ"/>
    <property type="match status" value="1"/>
</dbReference>
<comment type="domain">
    <text evidence="13">The J domain is necessary and sufficient to stimulate DnaK ATPase activity. Zinc center 1 plays an important role in the autonomous, DnaK-independent chaperone activity of DnaJ. Zinc center 2 is essential for interaction with DnaK and for DnaJ activity.</text>
</comment>
<feature type="domain" description="CR-type" evidence="16">
    <location>
        <begin position="144"/>
        <end position="226"/>
    </location>
</feature>
<gene>
    <name evidence="13" type="primary">dnaJ</name>
    <name evidence="17" type="ORF">CJ205_01155</name>
</gene>
<dbReference type="SUPFAM" id="SSF46565">
    <property type="entry name" value="Chaperone J-domain"/>
    <property type="match status" value="1"/>
</dbReference>
<dbReference type="EMBL" id="PNHE01000002">
    <property type="protein sequence ID" value="PMC59104.1"/>
    <property type="molecule type" value="Genomic_DNA"/>
</dbReference>
<dbReference type="GO" id="GO:0042026">
    <property type="term" value="P:protein refolding"/>
    <property type="evidence" value="ECO:0007669"/>
    <property type="project" value="TreeGrafter"/>
</dbReference>
<dbReference type="InterPro" id="IPR036869">
    <property type="entry name" value="J_dom_sf"/>
</dbReference>
<dbReference type="InterPro" id="IPR008971">
    <property type="entry name" value="HSP40/DnaJ_pept-bd"/>
</dbReference>
<feature type="zinc finger region" description="CR-type" evidence="14">
    <location>
        <begin position="144"/>
        <end position="226"/>
    </location>
</feature>
<dbReference type="GO" id="GO:0008270">
    <property type="term" value="F:zinc ion binding"/>
    <property type="evidence" value="ECO:0007669"/>
    <property type="project" value="UniProtKB-UniRule"/>
</dbReference>
<evidence type="ECO:0000259" key="15">
    <source>
        <dbReference type="PROSITE" id="PS50076"/>
    </source>
</evidence>
<dbReference type="Gene3D" id="2.10.230.10">
    <property type="entry name" value="Heat shock protein DnaJ, cysteine-rich domain"/>
    <property type="match status" value="1"/>
</dbReference>
<evidence type="ECO:0000256" key="11">
    <source>
        <dbReference type="ARBA" id="ARBA00061004"/>
    </source>
</evidence>
<dbReference type="CDD" id="cd10747">
    <property type="entry name" value="DnaJ_C"/>
    <property type="match status" value="1"/>
</dbReference>
<comment type="similarity">
    <text evidence="11 13">Belongs to the DnaJ family.</text>
</comment>
<dbReference type="InterPro" id="IPR012724">
    <property type="entry name" value="DnaJ"/>
</dbReference>
<feature type="binding site" evidence="13">
    <location>
        <position position="160"/>
    </location>
    <ligand>
        <name>Zn(2+)</name>
        <dbReference type="ChEBI" id="CHEBI:29105"/>
        <label>1</label>
    </ligand>
</feature>
<evidence type="ECO:0000313" key="17">
    <source>
        <dbReference type="EMBL" id="PMC59104.1"/>
    </source>
</evidence>
<dbReference type="RefSeq" id="WP_102233266.1">
    <property type="nucleotide sequence ID" value="NZ_PNHE01000002.1"/>
</dbReference>
<dbReference type="SMART" id="SM00271">
    <property type="entry name" value="DnaJ"/>
    <property type="match status" value="1"/>
</dbReference>
<dbReference type="GO" id="GO:0005524">
    <property type="term" value="F:ATP binding"/>
    <property type="evidence" value="ECO:0007669"/>
    <property type="project" value="InterPro"/>
</dbReference>
<evidence type="ECO:0000256" key="13">
    <source>
        <dbReference type="HAMAP-Rule" id="MF_01152"/>
    </source>
</evidence>
<accession>A0A2N6SPV6</accession>
<evidence type="ECO:0000256" key="12">
    <source>
        <dbReference type="ARBA" id="ARBA00067609"/>
    </source>
</evidence>
<keyword evidence="7 13" id="KW-0863">Zinc-finger</keyword>
<dbReference type="PROSITE" id="PS51188">
    <property type="entry name" value="ZF_CR"/>
    <property type="match status" value="1"/>
</dbReference>
<feature type="binding site" evidence="13">
    <location>
        <position position="203"/>
    </location>
    <ligand>
        <name>Zn(2+)</name>
        <dbReference type="ChEBI" id="CHEBI:29105"/>
        <label>2</label>
    </ligand>
</feature>
<dbReference type="PROSITE" id="PS50076">
    <property type="entry name" value="DNAJ_2"/>
    <property type="match status" value="1"/>
</dbReference>
<comment type="caution">
    <text evidence="17">The sequence shown here is derived from an EMBL/GenBank/DDBJ whole genome shotgun (WGS) entry which is preliminary data.</text>
</comment>
<dbReference type="PANTHER" id="PTHR43096">
    <property type="entry name" value="DNAJ HOMOLOG 1, MITOCHONDRIAL-RELATED"/>
    <property type="match status" value="1"/>
</dbReference>
<dbReference type="AlphaFoldDB" id="A0A2N6SPV6"/>
<dbReference type="HAMAP" id="MF_01152">
    <property type="entry name" value="DnaJ"/>
    <property type="match status" value="1"/>
</dbReference>
<keyword evidence="18" id="KW-1185">Reference proteome</keyword>
<dbReference type="GO" id="GO:0031072">
    <property type="term" value="F:heat shock protein binding"/>
    <property type="evidence" value="ECO:0007669"/>
    <property type="project" value="InterPro"/>
</dbReference>
<dbReference type="GO" id="GO:0006260">
    <property type="term" value="P:DNA replication"/>
    <property type="evidence" value="ECO:0007669"/>
    <property type="project" value="UniProtKB-KW"/>
</dbReference>
<dbReference type="SUPFAM" id="SSF57938">
    <property type="entry name" value="DnaJ/Hsp40 cysteine-rich domain"/>
    <property type="match status" value="1"/>
</dbReference>
<dbReference type="CDD" id="cd10719">
    <property type="entry name" value="DnaJ_zf"/>
    <property type="match status" value="1"/>
</dbReference>
<evidence type="ECO:0000256" key="4">
    <source>
        <dbReference type="ARBA" id="ARBA00022705"/>
    </source>
</evidence>
<dbReference type="InterPro" id="IPR001305">
    <property type="entry name" value="HSP_DnaJ_Cys-rich_dom"/>
</dbReference>
<evidence type="ECO:0000256" key="2">
    <source>
        <dbReference type="ARBA" id="ARBA00011738"/>
    </source>
</evidence>
<evidence type="ECO:0000256" key="9">
    <source>
        <dbReference type="ARBA" id="ARBA00023016"/>
    </source>
</evidence>
<dbReference type="Proteomes" id="UP000235682">
    <property type="component" value="Unassembled WGS sequence"/>
</dbReference>
<feature type="binding site" evidence="13">
    <location>
        <position position="174"/>
    </location>
    <ligand>
        <name>Zn(2+)</name>
        <dbReference type="ChEBI" id="CHEBI:29105"/>
        <label>2</label>
    </ligand>
</feature>
<keyword evidence="4 13" id="KW-0235">DNA replication</keyword>
<dbReference type="NCBIfam" id="NF008035">
    <property type="entry name" value="PRK10767.1"/>
    <property type="match status" value="1"/>
</dbReference>
<dbReference type="Gene3D" id="2.60.260.20">
    <property type="entry name" value="Urease metallochaperone UreE, N-terminal domain"/>
    <property type="match status" value="2"/>
</dbReference>
<dbReference type="STRING" id="84521.SAMN04487994_100363"/>
<feature type="repeat" description="CXXCXGXG motif" evidence="13">
    <location>
        <begin position="174"/>
        <end position="181"/>
    </location>
</feature>
<feature type="binding site" evidence="13">
    <location>
        <position position="200"/>
    </location>
    <ligand>
        <name>Zn(2+)</name>
        <dbReference type="ChEBI" id="CHEBI:29105"/>
        <label>2</label>
    </ligand>
</feature>
<dbReference type="GO" id="GO:0009408">
    <property type="term" value="P:response to heat"/>
    <property type="evidence" value="ECO:0007669"/>
    <property type="project" value="InterPro"/>
</dbReference>
<dbReference type="PRINTS" id="PR00625">
    <property type="entry name" value="JDOMAIN"/>
</dbReference>
<evidence type="ECO:0000256" key="6">
    <source>
        <dbReference type="ARBA" id="ARBA00022737"/>
    </source>
</evidence>
<dbReference type="NCBIfam" id="NF010869">
    <property type="entry name" value="PRK14276.1"/>
    <property type="match status" value="1"/>
</dbReference>
<dbReference type="Pfam" id="PF00226">
    <property type="entry name" value="DnaJ"/>
    <property type="match status" value="1"/>
</dbReference>
<feature type="binding site" evidence="13">
    <location>
        <position position="214"/>
    </location>
    <ligand>
        <name>Zn(2+)</name>
        <dbReference type="ChEBI" id="CHEBI:29105"/>
        <label>1</label>
    </ligand>
</feature>
<proteinExistence type="inferred from homology"/>
<comment type="subcellular location">
    <subcellularLocation>
        <location evidence="1 13">Cytoplasm</location>
    </subcellularLocation>
</comment>
<sequence>MENKRDLYDVLGVSRDASDQEIKRAYRKLSKKYHPDINKEPDADEKFKEVTQAYEVLSDEQKRAAYDQYGHASTDPNFGAGGFGGGGFGGFSGADFGGGFGGFEDIFESFFGGAGAGRRDPNAPTRGNDLQYRIQLTFEEAIFGVEKTITYRRNETCDTCHGSGAKPGTEPVTCRTCHGSGVTQVERNTPFGRVMTQGVCPTCHGTGKEIVDKCPECHGDGIVSKQHSVKVTVPAGVEDGQQMRLSGQGEAGTNGGPYGDLFVVFQVADSKEFRREGTEIYYELPISFVQAALGDQVEVPTVHGKVKMKVPAGTQTGTTLRLRGKGAKSLNSNQQGDQHVTVRVVTPTKLSEKEKDLFKQLAGESGQSVKTEGGFFDKVKDIFTDHDN</sequence>
<protein>
    <recommendedName>
        <fullName evidence="12 13">Chaperone protein DnaJ</fullName>
    </recommendedName>
</protein>
<evidence type="ECO:0000259" key="16">
    <source>
        <dbReference type="PROSITE" id="PS51188"/>
    </source>
</evidence>
<dbReference type="CDD" id="cd06257">
    <property type="entry name" value="DnaJ"/>
    <property type="match status" value="1"/>
</dbReference>
<comment type="cofactor">
    <cofactor evidence="13">
        <name>Zn(2+)</name>
        <dbReference type="ChEBI" id="CHEBI:29105"/>
    </cofactor>
    <text evidence="13">Binds 2 Zn(2+) ions per monomer.</text>
</comment>
<evidence type="ECO:0000256" key="7">
    <source>
        <dbReference type="ARBA" id="ARBA00022771"/>
    </source>
</evidence>
<dbReference type="InterPro" id="IPR036410">
    <property type="entry name" value="HSP_DnaJ_Cys-rich_dom_sf"/>
</dbReference>
<feature type="repeat" description="CXXCXGXG motif" evidence="13">
    <location>
        <begin position="214"/>
        <end position="221"/>
    </location>
</feature>
<dbReference type="NCBIfam" id="TIGR02349">
    <property type="entry name" value="DnaJ_bact"/>
    <property type="match status" value="1"/>
</dbReference>
<feature type="binding site" evidence="13">
    <location>
        <position position="157"/>
    </location>
    <ligand>
        <name>Zn(2+)</name>
        <dbReference type="ChEBI" id="CHEBI:29105"/>
        <label>1</label>
    </ligand>
</feature>
<dbReference type="NCBIfam" id="NF010873">
    <property type="entry name" value="PRK14280.1"/>
    <property type="match status" value="1"/>
</dbReference>
<evidence type="ECO:0000256" key="14">
    <source>
        <dbReference type="PROSITE-ProRule" id="PRU00546"/>
    </source>
</evidence>
<name>A0A2N6SPV6_9LACT</name>
<dbReference type="GO" id="GO:0051082">
    <property type="term" value="F:unfolded protein binding"/>
    <property type="evidence" value="ECO:0007669"/>
    <property type="project" value="UniProtKB-UniRule"/>
</dbReference>
<comment type="function">
    <text evidence="13">Participates actively in the response to hyperosmotic and heat shock by preventing the aggregation of stress-denatured proteins and by disaggregating proteins, also in an autonomous, DnaK-independent fashion. Unfolded proteins bind initially to DnaJ; upon interaction with the DnaJ-bound protein, DnaK hydrolyzes its bound ATP, resulting in the formation of a stable complex. GrpE releases ADP from DnaK; ATP binding to DnaK triggers the release of the substrate protein, thus completing the reaction cycle. Several rounds of ATP-dependent interactions between DnaJ, DnaK and GrpE are required for fully efficient folding. Also involved, together with DnaK and GrpE, in the DNA replication of plasmids through activation of initiation proteins.</text>
</comment>
<evidence type="ECO:0000256" key="3">
    <source>
        <dbReference type="ARBA" id="ARBA00022490"/>
    </source>
</evidence>
<comment type="subunit">
    <text evidence="2 13">Homodimer.</text>
</comment>
<feature type="repeat" description="CXXCXGXG motif" evidence="13">
    <location>
        <begin position="200"/>
        <end position="207"/>
    </location>
</feature>
<dbReference type="GO" id="GO:0005737">
    <property type="term" value="C:cytoplasm"/>
    <property type="evidence" value="ECO:0007669"/>
    <property type="project" value="UniProtKB-SubCell"/>
</dbReference>
<dbReference type="InterPro" id="IPR001623">
    <property type="entry name" value="DnaJ_domain"/>
</dbReference>
<reference evidence="17 18" key="1">
    <citation type="submission" date="2017-09" db="EMBL/GenBank/DDBJ databases">
        <title>Bacterial strain isolated from the female urinary microbiota.</title>
        <authorList>
            <person name="Thomas-White K."/>
            <person name="Kumar N."/>
            <person name="Forster S."/>
            <person name="Putonti C."/>
            <person name="Lawley T."/>
            <person name="Wolfe A.J."/>
        </authorList>
    </citation>
    <scope>NUCLEOTIDE SEQUENCE [LARGE SCALE GENOMIC DNA]</scope>
    <source>
        <strain evidence="17 18">UMB0852</strain>
    </source>
</reference>
<keyword evidence="5 13" id="KW-0479">Metal-binding</keyword>
<feature type="binding site" evidence="13">
    <location>
        <position position="217"/>
    </location>
    <ligand>
        <name>Zn(2+)</name>
        <dbReference type="ChEBI" id="CHEBI:29105"/>
        <label>1</label>
    </ligand>
</feature>
<dbReference type="InterPro" id="IPR018253">
    <property type="entry name" value="DnaJ_domain_CS"/>
</dbReference>
<dbReference type="FunFam" id="1.10.287.110:FF:000031">
    <property type="entry name" value="Molecular chaperone DnaJ"/>
    <property type="match status" value="1"/>
</dbReference>
<keyword evidence="10 13" id="KW-0143">Chaperone</keyword>
<keyword evidence="8 13" id="KW-0862">Zinc</keyword>
<keyword evidence="3 13" id="KW-0963">Cytoplasm</keyword>
<evidence type="ECO:0000256" key="1">
    <source>
        <dbReference type="ARBA" id="ARBA00004496"/>
    </source>
</evidence>
<evidence type="ECO:0000313" key="18">
    <source>
        <dbReference type="Proteomes" id="UP000235682"/>
    </source>
</evidence>
<dbReference type="FunFam" id="2.60.260.20:FF:000004">
    <property type="entry name" value="Molecular chaperone DnaJ"/>
    <property type="match status" value="1"/>
</dbReference>
<dbReference type="InterPro" id="IPR002939">
    <property type="entry name" value="DnaJ_C"/>
</dbReference>
<feature type="domain" description="J" evidence="15">
    <location>
        <begin position="6"/>
        <end position="70"/>
    </location>
</feature>
<keyword evidence="9 13" id="KW-0346">Stress response</keyword>
<dbReference type="SUPFAM" id="SSF49493">
    <property type="entry name" value="HSP40/DnaJ peptide-binding domain"/>
    <property type="match status" value="2"/>
</dbReference>
<dbReference type="FunFam" id="2.10.230.10:FF:000002">
    <property type="entry name" value="Molecular chaperone DnaJ"/>
    <property type="match status" value="1"/>
</dbReference>
<feature type="binding site" evidence="13">
    <location>
        <position position="177"/>
    </location>
    <ligand>
        <name>Zn(2+)</name>
        <dbReference type="ChEBI" id="CHEBI:29105"/>
        <label>2</label>
    </ligand>
</feature>